<dbReference type="SMART" id="SM00567">
    <property type="entry name" value="EZ_HEAT"/>
    <property type="match status" value="7"/>
</dbReference>
<gene>
    <name evidence="3" type="ORF">ASZ90_016070</name>
</gene>
<keyword evidence="2" id="KW-0472">Membrane</keyword>
<organism evidence="3">
    <name type="scientific">hydrocarbon metagenome</name>
    <dbReference type="NCBI Taxonomy" id="938273"/>
    <lineage>
        <taxon>unclassified sequences</taxon>
        <taxon>metagenomes</taxon>
        <taxon>ecological metagenomes</taxon>
    </lineage>
</organism>
<dbReference type="Pfam" id="PF13646">
    <property type="entry name" value="HEAT_2"/>
    <property type="match status" value="2"/>
</dbReference>
<dbReference type="InterPro" id="IPR011989">
    <property type="entry name" value="ARM-like"/>
</dbReference>
<evidence type="ECO:0000256" key="2">
    <source>
        <dbReference type="SAM" id="Phobius"/>
    </source>
</evidence>
<feature type="transmembrane region" description="Helical" evidence="2">
    <location>
        <begin position="63"/>
        <end position="84"/>
    </location>
</feature>
<accession>A0A0W8F1Q2</accession>
<feature type="transmembrane region" description="Helical" evidence="2">
    <location>
        <begin position="42"/>
        <end position="58"/>
    </location>
</feature>
<proteinExistence type="predicted"/>
<comment type="caution">
    <text evidence="3">The sequence shown here is derived from an EMBL/GenBank/DDBJ whole genome shotgun (WGS) entry which is preliminary data.</text>
</comment>
<protein>
    <submittedName>
        <fullName evidence="3">Uncharacterized protein</fullName>
    </submittedName>
</protein>
<evidence type="ECO:0000313" key="3">
    <source>
        <dbReference type="EMBL" id="KUG14291.1"/>
    </source>
</evidence>
<dbReference type="GO" id="GO:0016491">
    <property type="term" value="F:oxidoreductase activity"/>
    <property type="evidence" value="ECO:0007669"/>
    <property type="project" value="TreeGrafter"/>
</dbReference>
<dbReference type="EMBL" id="LNQE01001676">
    <property type="protein sequence ID" value="KUG14291.1"/>
    <property type="molecule type" value="Genomic_DNA"/>
</dbReference>
<name>A0A0W8F1Q2_9ZZZZ</name>
<evidence type="ECO:0000256" key="1">
    <source>
        <dbReference type="SAM" id="MobiDB-lite"/>
    </source>
</evidence>
<dbReference type="PANTHER" id="PTHR12697:SF5">
    <property type="entry name" value="DEOXYHYPUSINE HYDROXYLASE"/>
    <property type="match status" value="1"/>
</dbReference>
<dbReference type="InterPro" id="IPR016024">
    <property type="entry name" value="ARM-type_fold"/>
</dbReference>
<reference evidence="3" key="1">
    <citation type="journal article" date="2015" name="Proc. Natl. Acad. Sci. U.S.A.">
        <title>Networks of energetic and metabolic interactions define dynamics in microbial communities.</title>
        <authorList>
            <person name="Embree M."/>
            <person name="Liu J.K."/>
            <person name="Al-Bassam M.M."/>
            <person name="Zengler K."/>
        </authorList>
    </citation>
    <scope>NUCLEOTIDE SEQUENCE</scope>
</reference>
<dbReference type="InterPro" id="IPR004155">
    <property type="entry name" value="PBS_lyase_HEAT"/>
</dbReference>
<sequence>MAFPDLNLRGFRDYRMPVLLTLVGVSLLLEIVIHWYMGIAIVYSHLFYIPVVLAAVWYGKRGVIVAVILAAAHLAGTYYTLGMIDSGSAVRSLMFVVVGLVIGALSDLTKKEQEQMINQVTDAALQSGMGGGTAGSQKDHKSRLISFASVRKLRESRDVHGLIRVLRKRDPGIQYEAAEALGDIGDPAAVGPLMEALTGDQYSGVRWKAAEALGKIGTPAVPALLTVLAHPDEDIRWKAAVTLGEIGDVRAIGPLVQLLNDQDRFVRSRAAYALGLIGPPALAALSVALVDGEVETRRGSATALGMIGDPGAAAVLIGALPDPSSAVRQEVVAALARQGDPAFPALVRALGDPDGERREGAALALAGSGNPEAIVPLKAALAAADPATQAVLRQAISDLTARKGRREPPTTGREPVPDDLGVFRE</sequence>
<keyword evidence="2" id="KW-0812">Transmembrane</keyword>
<dbReference type="PANTHER" id="PTHR12697">
    <property type="entry name" value="PBS LYASE HEAT-LIKE PROTEIN"/>
    <property type="match status" value="1"/>
</dbReference>
<dbReference type="Gene3D" id="1.25.10.10">
    <property type="entry name" value="Leucine-rich Repeat Variant"/>
    <property type="match status" value="2"/>
</dbReference>
<dbReference type="AlphaFoldDB" id="A0A0W8F1Q2"/>
<dbReference type="SUPFAM" id="SSF48371">
    <property type="entry name" value="ARM repeat"/>
    <property type="match status" value="2"/>
</dbReference>
<keyword evidence="2" id="KW-1133">Transmembrane helix</keyword>
<feature type="region of interest" description="Disordered" evidence="1">
    <location>
        <begin position="399"/>
        <end position="425"/>
    </location>
</feature>